<proteinExistence type="inferred from homology"/>
<dbReference type="GO" id="GO:0043171">
    <property type="term" value="P:peptide catabolic process"/>
    <property type="evidence" value="ECO:0007669"/>
    <property type="project" value="UniProtKB-UniRule"/>
</dbReference>
<feature type="active site" evidence="9 10">
    <location>
        <position position="86"/>
    </location>
</feature>
<evidence type="ECO:0000256" key="6">
    <source>
        <dbReference type="ARBA" id="ARBA00022801"/>
    </source>
</evidence>
<feature type="binding site" evidence="9 11">
    <location>
        <position position="204"/>
    </location>
    <ligand>
        <name>Zn(2+)</name>
        <dbReference type="ChEBI" id="CHEBI:29105"/>
        <label>1</label>
    </ligand>
</feature>
<keyword evidence="3 9" id="KW-0031">Aminopeptidase</keyword>
<keyword evidence="4 9" id="KW-0645">Protease</keyword>
<sequence>MSEEKYEGLLPRFLKYVKTETRSNPDSKTIPSDPKETAFLNELKAELISLGLSDVHINPQSSYLVATIPSNIDKDVPTVGFIAHIDTADFNAHNVNPQIVEDYDGESDIKLDKDGQYVLTTTEFPSLKKYQGNTLITTDGSTLLGADDKSGVAEIVTMAAYLMAHPEIKHGAIKIGLGPDEEIGTGADHFDVKDFGSDFAYTVDGGPLGELEYETFNAAQAEIEIQGKDVHTGVAKGTMINAIQVAIDLQNSLPAHDRAERTDGRQGFYHLYKFDGTVDHASMTYLIRDHDKQTFIERKHLLERVVAGLNNELGADLVTMNLYDQYYNLKDALKDHMEVVEIAKKAMENLDIKPDIYPVRGGTDGSTISYKGLPTPNLFAGGENMHSRYEYVSLQTMERALDTLLEIVRLTAEEDK</sequence>
<feature type="binding site" evidence="9 11">
    <location>
        <position position="386"/>
    </location>
    <ligand>
        <name>Zn(2+)</name>
        <dbReference type="ChEBI" id="CHEBI:29105"/>
        <label>2</label>
    </ligand>
</feature>
<evidence type="ECO:0000256" key="3">
    <source>
        <dbReference type="ARBA" id="ARBA00022438"/>
    </source>
</evidence>
<reference evidence="13" key="2">
    <citation type="submission" date="2011-05" db="EMBL/GenBank/DDBJ databases">
        <authorList>
            <person name="Davey R."/>
        </authorList>
    </citation>
    <scope>NUCLEOTIDE SEQUENCE</scope>
    <source>
        <strain evidence="13">ATCC 53608</strain>
    </source>
</reference>
<comment type="cofactor">
    <cofactor evidence="9 11">
        <name>Zn(2+)</name>
        <dbReference type="ChEBI" id="CHEBI:29105"/>
    </cofactor>
    <text evidence="9 11">Binds 2 Zn(2+) ions per subunit.</text>
</comment>
<dbReference type="Gene3D" id="3.40.630.10">
    <property type="entry name" value="Zn peptidases"/>
    <property type="match status" value="1"/>
</dbReference>
<dbReference type="PROSITE" id="PS00758">
    <property type="entry name" value="ARGE_DAPE_CPG2_1"/>
    <property type="match status" value="1"/>
</dbReference>
<evidence type="ECO:0000256" key="11">
    <source>
        <dbReference type="PIRSR" id="PIRSR037215-2"/>
    </source>
</evidence>
<dbReference type="GO" id="GO:0045148">
    <property type="term" value="F:tripeptide aminopeptidase activity"/>
    <property type="evidence" value="ECO:0007669"/>
    <property type="project" value="UniProtKB-UniRule"/>
</dbReference>
<dbReference type="GO" id="GO:0005829">
    <property type="term" value="C:cytosol"/>
    <property type="evidence" value="ECO:0007669"/>
    <property type="project" value="TreeGrafter"/>
</dbReference>
<evidence type="ECO:0000256" key="2">
    <source>
        <dbReference type="ARBA" id="ARBA00009692"/>
    </source>
</evidence>
<feature type="domain" description="Peptidase M20 dimerisation" evidence="12">
    <location>
        <begin position="213"/>
        <end position="307"/>
    </location>
</feature>
<gene>
    <name evidence="9" type="primary">pepT</name>
    <name evidence="13" type="ORF">LRATCC53608_0216</name>
</gene>
<dbReference type="SUPFAM" id="SSF55031">
    <property type="entry name" value="Bacterial exopeptidase dimerisation domain"/>
    <property type="match status" value="1"/>
</dbReference>
<dbReference type="PANTHER" id="PTHR42994">
    <property type="entry name" value="PEPTIDASE T"/>
    <property type="match status" value="1"/>
</dbReference>
<dbReference type="HOGENOM" id="CLU_053676_0_0_9"/>
<feature type="active site" description="Proton acceptor" evidence="9 10">
    <location>
        <position position="181"/>
    </location>
</feature>
<feature type="binding site" evidence="9 11">
    <location>
        <position position="147"/>
    </location>
    <ligand>
        <name>Zn(2+)</name>
        <dbReference type="ChEBI" id="CHEBI:29105"/>
        <label>1</label>
    </ligand>
</feature>
<dbReference type="CDD" id="cd03892">
    <property type="entry name" value="M20_peptT"/>
    <property type="match status" value="1"/>
</dbReference>
<keyword evidence="9" id="KW-0963">Cytoplasm</keyword>
<dbReference type="NCBIfam" id="NF009920">
    <property type="entry name" value="PRK13381.1"/>
    <property type="match status" value="1"/>
</dbReference>
<dbReference type="PIRSF" id="PIRSF037215">
    <property type="entry name" value="Peptidase_M20B"/>
    <property type="match status" value="1"/>
</dbReference>
<dbReference type="InterPro" id="IPR011650">
    <property type="entry name" value="Peptidase_M20_dimer"/>
</dbReference>
<dbReference type="SUPFAM" id="SSF53187">
    <property type="entry name" value="Zn-dependent exopeptidases"/>
    <property type="match status" value="1"/>
</dbReference>
<evidence type="ECO:0000256" key="8">
    <source>
        <dbReference type="ARBA" id="ARBA00023049"/>
    </source>
</evidence>
<dbReference type="Gene3D" id="3.30.70.360">
    <property type="match status" value="1"/>
</dbReference>
<dbReference type="EMBL" id="FR854361">
    <property type="protein sequence ID" value="CCC02965.1"/>
    <property type="molecule type" value="Genomic_DNA"/>
</dbReference>
<evidence type="ECO:0000313" key="13">
    <source>
        <dbReference type="EMBL" id="CCC02965.1"/>
    </source>
</evidence>
<dbReference type="NCBIfam" id="NF003976">
    <property type="entry name" value="PRK05469.1"/>
    <property type="match status" value="1"/>
</dbReference>
<dbReference type="HAMAP" id="MF_00550">
    <property type="entry name" value="Aminopeptidase_M20"/>
    <property type="match status" value="1"/>
</dbReference>
<evidence type="ECO:0000256" key="5">
    <source>
        <dbReference type="ARBA" id="ARBA00022723"/>
    </source>
</evidence>
<keyword evidence="7 9" id="KW-0862">Zinc</keyword>
<dbReference type="GO" id="GO:0006508">
    <property type="term" value="P:proteolysis"/>
    <property type="evidence" value="ECO:0007669"/>
    <property type="project" value="UniProtKB-UniRule"/>
</dbReference>
<reference evidence="13" key="1">
    <citation type="journal article" date="2011" name="J. Bacteriol.">
        <title>Genome sequence of the vertebrate gut symbiont Lactobacillus reuteri ATCC 53608.</title>
        <authorList>
            <person name="Heavens D."/>
            <person name="Tailford L.E."/>
            <person name="Crossman L."/>
            <person name="Jeffers F."/>
            <person name="Mackenzie D.A."/>
            <person name="Caccamo M."/>
            <person name="Juge N."/>
        </authorList>
    </citation>
    <scope>NUCLEOTIDE SEQUENCE [LARGE SCALE GENOMIC DNA]</scope>
    <source>
        <strain evidence="13">ATCC 53608</strain>
    </source>
</reference>
<evidence type="ECO:0000256" key="10">
    <source>
        <dbReference type="PIRSR" id="PIRSR037215-1"/>
    </source>
</evidence>
<dbReference type="Pfam" id="PF07687">
    <property type="entry name" value="M20_dimer"/>
    <property type="match status" value="1"/>
</dbReference>
<dbReference type="PANTHER" id="PTHR42994:SF1">
    <property type="entry name" value="PEPTIDASE T"/>
    <property type="match status" value="1"/>
</dbReference>
<keyword evidence="8 9" id="KW-0482">Metalloprotease</keyword>
<feature type="binding site" evidence="9 11">
    <location>
        <position position="147"/>
    </location>
    <ligand>
        <name>Zn(2+)</name>
        <dbReference type="ChEBI" id="CHEBI:29105"/>
        <label>2</label>
    </ligand>
</feature>
<accession>A0A0S4NNF9</accession>
<dbReference type="InterPro" id="IPR001261">
    <property type="entry name" value="ArgE/DapE_CS"/>
</dbReference>
<dbReference type="NCBIfam" id="TIGR01882">
    <property type="entry name" value="peptidase-T"/>
    <property type="match status" value="1"/>
</dbReference>
<dbReference type="InterPro" id="IPR010161">
    <property type="entry name" value="Peptidase_M20B"/>
</dbReference>
<dbReference type="EC" id="3.4.11.4" evidence="9"/>
<evidence type="ECO:0000256" key="1">
    <source>
        <dbReference type="ARBA" id="ARBA00000870"/>
    </source>
</evidence>
<dbReference type="AlphaFoldDB" id="A0A0S4NNF9"/>
<feature type="binding site" evidence="9 11">
    <location>
        <position position="182"/>
    </location>
    <ligand>
        <name>Zn(2+)</name>
        <dbReference type="ChEBI" id="CHEBI:29105"/>
        <label>2</label>
    </ligand>
</feature>
<comment type="similarity">
    <text evidence="2 9">Belongs to the peptidase M20B family.</text>
</comment>
<keyword evidence="5 9" id="KW-0479">Metal-binding</keyword>
<evidence type="ECO:0000256" key="7">
    <source>
        <dbReference type="ARBA" id="ARBA00022833"/>
    </source>
</evidence>
<evidence type="ECO:0000256" key="4">
    <source>
        <dbReference type="ARBA" id="ARBA00022670"/>
    </source>
</evidence>
<name>A0A0S4NNF9_LIMR5</name>
<comment type="function">
    <text evidence="9">Cleaves the N-terminal amino acid of tripeptides.</text>
</comment>
<dbReference type="PROSITE" id="PS00759">
    <property type="entry name" value="ARGE_DAPE_CPG2_2"/>
    <property type="match status" value="1"/>
</dbReference>
<comment type="subcellular location">
    <subcellularLocation>
        <location evidence="9">Cytoplasm</location>
    </subcellularLocation>
</comment>
<organism evidence="13">
    <name type="scientific">Limosilactobacillus reuteri subsp. suis (strain ATCC 53608 / LMG 31752 / 1063)</name>
    <name type="common">Lactobacillus reuteri</name>
    <dbReference type="NCBI Taxonomy" id="927703"/>
    <lineage>
        <taxon>Bacteria</taxon>
        <taxon>Bacillati</taxon>
        <taxon>Bacillota</taxon>
        <taxon>Bacilli</taxon>
        <taxon>Lactobacillales</taxon>
        <taxon>Lactobacillaceae</taxon>
        <taxon>Limosilactobacillus</taxon>
    </lineage>
</organism>
<dbReference type="Pfam" id="PF01546">
    <property type="entry name" value="Peptidase_M20"/>
    <property type="match status" value="1"/>
</dbReference>
<dbReference type="InterPro" id="IPR002933">
    <property type="entry name" value="Peptidase_M20"/>
</dbReference>
<evidence type="ECO:0000256" key="9">
    <source>
        <dbReference type="HAMAP-Rule" id="MF_00550"/>
    </source>
</evidence>
<comment type="catalytic activity">
    <reaction evidence="1 9">
        <text>Release of the N-terminal residue from a tripeptide.</text>
        <dbReference type="EC" id="3.4.11.4"/>
    </reaction>
</comment>
<dbReference type="GO" id="GO:0008270">
    <property type="term" value="F:zinc ion binding"/>
    <property type="evidence" value="ECO:0007669"/>
    <property type="project" value="UniProtKB-UniRule"/>
</dbReference>
<keyword evidence="6 9" id="KW-0378">Hydrolase</keyword>
<dbReference type="RefSeq" id="WP_003674261.1">
    <property type="nucleotide sequence ID" value="NZ_JBKZCG010000006.1"/>
</dbReference>
<evidence type="ECO:0000259" key="12">
    <source>
        <dbReference type="Pfam" id="PF07687"/>
    </source>
</evidence>
<feature type="binding site" evidence="9 11">
    <location>
        <position position="84"/>
    </location>
    <ligand>
        <name>Zn(2+)</name>
        <dbReference type="ChEBI" id="CHEBI:29105"/>
        <label>1</label>
    </ligand>
</feature>
<protein>
    <recommendedName>
        <fullName evidence="9">Peptidase T</fullName>
        <ecNumber evidence="9">3.4.11.4</ecNumber>
    </recommendedName>
    <alternativeName>
        <fullName evidence="9">Aminotripeptidase</fullName>
        <shortName evidence="9">Tripeptidase</shortName>
    </alternativeName>
    <alternativeName>
        <fullName evidence="9">Tripeptide aminopeptidase</fullName>
    </alternativeName>
</protein>
<dbReference type="InterPro" id="IPR036264">
    <property type="entry name" value="Bact_exopeptidase_dim_dom"/>
</dbReference>
<accession>F8KBY7</accession>
<dbReference type="GO" id="GO:0008237">
    <property type="term" value="F:metallopeptidase activity"/>
    <property type="evidence" value="ECO:0007669"/>
    <property type="project" value="UniProtKB-KW"/>
</dbReference>